<keyword evidence="3" id="KW-1185">Reference proteome</keyword>
<dbReference type="EMBL" id="FOBB01000005">
    <property type="protein sequence ID" value="SEM67999.1"/>
    <property type="molecule type" value="Genomic_DNA"/>
</dbReference>
<reference evidence="2 3" key="1">
    <citation type="submission" date="2016-10" db="EMBL/GenBank/DDBJ databases">
        <authorList>
            <person name="de Groot N.N."/>
        </authorList>
    </citation>
    <scope>NUCLEOTIDE SEQUENCE [LARGE SCALE GENOMIC DNA]</scope>
    <source>
        <strain evidence="2 3">DSM 21039</strain>
    </source>
</reference>
<evidence type="ECO:0008006" key="4">
    <source>
        <dbReference type="Google" id="ProtNLM"/>
    </source>
</evidence>
<evidence type="ECO:0000313" key="2">
    <source>
        <dbReference type="EMBL" id="SEM67999.1"/>
    </source>
</evidence>
<protein>
    <recommendedName>
        <fullName evidence="4">YhhN-like protein</fullName>
    </recommendedName>
</protein>
<keyword evidence="1" id="KW-1133">Transmembrane helix</keyword>
<dbReference type="AlphaFoldDB" id="A0A1H8ADW9"/>
<proteinExistence type="predicted"/>
<feature type="transmembrane region" description="Helical" evidence="1">
    <location>
        <begin position="180"/>
        <end position="200"/>
    </location>
</feature>
<organism evidence="2 3">
    <name type="scientific">Chitinophaga rupis</name>
    <dbReference type="NCBI Taxonomy" id="573321"/>
    <lineage>
        <taxon>Bacteria</taxon>
        <taxon>Pseudomonadati</taxon>
        <taxon>Bacteroidota</taxon>
        <taxon>Chitinophagia</taxon>
        <taxon>Chitinophagales</taxon>
        <taxon>Chitinophagaceae</taxon>
        <taxon>Chitinophaga</taxon>
    </lineage>
</organism>
<name>A0A1H8ADW9_9BACT</name>
<feature type="transmembrane region" description="Helical" evidence="1">
    <location>
        <begin position="80"/>
        <end position="98"/>
    </location>
</feature>
<sequence>MTGIECLLLIPFTLNYSVLDKAGRWAYYYLLSSVVFALGSLLIAALYRNNLWFTSVMHLLQFIILSAYYYVLIKRPPLKLIIKILLIPAFILFILDFFKLEGIYTYNSIFATVRTCLLLAYGIIFFIQLLSDDDLIKEAVFINSLPNFWFNSGLFIYLCSSFLFSLAYNFFLRHSLYNTAFQPITFIGGIIEGILFYIGLMKAKKLRS</sequence>
<gene>
    <name evidence="2" type="ORF">SAMN04488505_105383</name>
</gene>
<evidence type="ECO:0000313" key="3">
    <source>
        <dbReference type="Proteomes" id="UP000198984"/>
    </source>
</evidence>
<dbReference type="Proteomes" id="UP000198984">
    <property type="component" value="Unassembled WGS sequence"/>
</dbReference>
<evidence type="ECO:0000256" key="1">
    <source>
        <dbReference type="SAM" id="Phobius"/>
    </source>
</evidence>
<dbReference type="STRING" id="573321.SAMN04488505_105383"/>
<keyword evidence="1" id="KW-0812">Transmembrane</keyword>
<feature type="transmembrane region" description="Helical" evidence="1">
    <location>
        <begin position="26"/>
        <end position="46"/>
    </location>
</feature>
<keyword evidence="1" id="KW-0472">Membrane</keyword>
<accession>A0A1H8ADW9</accession>
<feature type="transmembrane region" description="Helical" evidence="1">
    <location>
        <begin position="148"/>
        <end position="168"/>
    </location>
</feature>
<feature type="transmembrane region" description="Helical" evidence="1">
    <location>
        <begin position="52"/>
        <end position="73"/>
    </location>
</feature>
<feature type="transmembrane region" description="Helical" evidence="1">
    <location>
        <begin position="104"/>
        <end position="127"/>
    </location>
</feature>